<protein>
    <recommendedName>
        <fullName evidence="5">Lipoprotein LpqB beta-propeller domain-containing protein</fullName>
    </recommendedName>
</protein>
<feature type="region of interest" description="Disordered" evidence="1">
    <location>
        <begin position="43"/>
        <end position="62"/>
    </location>
</feature>
<evidence type="ECO:0000256" key="1">
    <source>
        <dbReference type="SAM" id="MobiDB-lite"/>
    </source>
</evidence>
<dbReference type="EMBL" id="BSEL01000003">
    <property type="protein sequence ID" value="GLJ67345.1"/>
    <property type="molecule type" value="Genomic_DNA"/>
</dbReference>
<dbReference type="Proteomes" id="UP001142292">
    <property type="component" value="Unassembled WGS sequence"/>
</dbReference>
<proteinExistence type="predicted"/>
<reference evidence="3" key="2">
    <citation type="submission" date="2023-01" db="EMBL/GenBank/DDBJ databases">
        <authorList>
            <person name="Sun Q."/>
            <person name="Evtushenko L."/>
        </authorList>
    </citation>
    <scope>NUCLEOTIDE SEQUENCE</scope>
    <source>
        <strain evidence="3">VKM Ac-1246</strain>
    </source>
</reference>
<dbReference type="RefSeq" id="WP_189119394.1">
    <property type="nucleotide sequence ID" value="NZ_BMRK01000012.1"/>
</dbReference>
<keyword evidence="2" id="KW-0472">Membrane</keyword>
<accession>A0ABQ5ST63</accession>
<dbReference type="SUPFAM" id="SSF50998">
    <property type="entry name" value="Quinoprotein alcohol dehydrogenase-like"/>
    <property type="match status" value="1"/>
</dbReference>
<keyword evidence="4" id="KW-1185">Reference proteome</keyword>
<keyword evidence="2" id="KW-1133">Transmembrane helix</keyword>
<keyword evidence="2" id="KW-0812">Transmembrane</keyword>
<dbReference type="InterPro" id="IPR011047">
    <property type="entry name" value="Quinoprotein_ADH-like_sf"/>
</dbReference>
<evidence type="ECO:0000313" key="3">
    <source>
        <dbReference type="EMBL" id="GLJ67345.1"/>
    </source>
</evidence>
<comment type="caution">
    <text evidence="3">The sequence shown here is derived from an EMBL/GenBank/DDBJ whole genome shotgun (WGS) entry which is preliminary data.</text>
</comment>
<name>A0ABQ5ST63_9ACTN</name>
<evidence type="ECO:0000256" key="2">
    <source>
        <dbReference type="SAM" id="Phobius"/>
    </source>
</evidence>
<evidence type="ECO:0000313" key="4">
    <source>
        <dbReference type="Proteomes" id="UP001142292"/>
    </source>
</evidence>
<feature type="transmembrane region" description="Helical" evidence="2">
    <location>
        <begin position="15"/>
        <end position="34"/>
    </location>
</feature>
<organism evidence="3 4">
    <name type="scientific">Nocardioides luteus</name>
    <dbReference type="NCBI Taxonomy" id="1844"/>
    <lineage>
        <taxon>Bacteria</taxon>
        <taxon>Bacillati</taxon>
        <taxon>Actinomycetota</taxon>
        <taxon>Actinomycetes</taxon>
        <taxon>Propionibacteriales</taxon>
        <taxon>Nocardioidaceae</taxon>
        <taxon>Nocardioides</taxon>
    </lineage>
</organism>
<evidence type="ECO:0008006" key="5">
    <source>
        <dbReference type="Google" id="ProtNLM"/>
    </source>
</evidence>
<gene>
    <name evidence="3" type="ORF">GCM10017579_13810</name>
</gene>
<sequence length="379" mass="40049">MHPDEQPATRHRPETLFSVGVALALIASVAWLAAHTTRLAESRADADVATPAPPAPTVHNSTPAIPATYADLPLGPATTLPFVDLAGRLRLGAAPQPVHGSRMSMAGWTVLMYERAAHPGPVWIARRGSTVQVPGLWTQPVLSKDGSRLFALQETGKDTSALIAVDTVSGKEVDRRALDGAPSATALLGTDRRRVYFRTMPSSGRLTSSLPPVVAWDPGRSSQRISLPLDHQQLSPLRRGALLHNPGDAEARFAALEADGSLAQPGVRTPLPGTVADSPDGSVVAVAGDPDDPDASDPAAERGFAVDMSTSDLVDLRIPMSVETVHVAGFESDRSLVLHTSSAADSWYLRCWVDTGSCDRITGSSRTPEGHQIRIPGLP</sequence>
<reference evidence="3" key="1">
    <citation type="journal article" date="2014" name="Int. J. Syst. Evol. Microbiol.">
        <title>Complete genome of a new Firmicutes species belonging to the dominant human colonic microbiota ('Ruminococcus bicirculans') reveals two chromosomes and a selective capacity to utilize plant glucans.</title>
        <authorList>
            <consortium name="NISC Comparative Sequencing Program"/>
            <person name="Wegmann U."/>
            <person name="Louis P."/>
            <person name="Goesmann A."/>
            <person name="Henrissat B."/>
            <person name="Duncan S.H."/>
            <person name="Flint H.J."/>
        </authorList>
    </citation>
    <scope>NUCLEOTIDE SEQUENCE</scope>
    <source>
        <strain evidence="3">VKM Ac-1246</strain>
    </source>
</reference>